<gene>
    <name evidence="5 8" type="primary">prmC</name>
    <name evidence="8" type="ORF">ACFQ4L_01015</name>
</gene>
<dbReference type="InterPro" id="IPR019874">
    <property type="entry name" value="RF_methyltr_PrmC"/>
</dbReference>
<dbReference type="PANTHER" id="PTHR18895:SF74">
    <property type="entry name" value="MTRF1L RELEASE FACTOR GLUTAMINE METHYLTRANSFERASE"/>
    <property type="match status" value="1"/>
</dbReference>
<dbReference type="PANTHER" id="PTHR18895">
    <property type="entry name" value="HEMK METHYLTRANSFERASE"/>
    <property type="match status" value="1"/>
</dbReference>
<comment type="similarity">
    <text evidence="5">Belongs to the protein N5-glutamine methyltransferase family. PrmC subfamily.</text>
</comment>
<reference evidence="9" key="1">
    <citation type="journal article" date="2019" name="Int. J. Syst. Evol. Microbiol.">
        <title>The Global Catalogue of Microorganisms (GCM) 10K type strain sequencing project: providing services to taxonomists for standard genome sequencing and annotation.</title>
        <authorList>
            <consortium name="The Broad Institute Genomics Platform"/>
            <consortium name="The Broad Institute Genome Sequencing Center for Infectious Disease"/>
            <person name="Wu L."/>
            <person name="Ma J."/>
        </authorList>
    </citation>
    <scope>NUCLEOTIDE SEQUENCE [LARGE SCALE GENOMIC DNA]</scope>
    <source>
        <strain evidence="9">CCM 8951</strain>
    </source>
</reference>
<evidence type="ECO:0000259" key="6">
    <source>
        <dbReference type="Pfam" id="PF05175"/>
    </source>
</evidence>
<dbReference type="InterPro" id="IPR004556">
    <property type="entry name" value="HemK-like"/>
</dbReference>
<evidence type="ECO:0000256" key="3">
    <source>
        <dbReference type="ARBA" id="ARBA00022691"/>
    </source>
</evidence>
<dbReference type="Proteomes" id="UP001597244">
    <property type="component" value="Unassembled WGS sequence"/>
</dbReference>
<dbReference type="InterPro" id="IPR040758">
    <property type="entry name" value="PrmC_N"/>
</dbReference>
<evidence type="ECO:0000313" key="8">
    <source>
        <dbReference type="EMBL" id="MFD1464672.1"/>
    </source>
</evidence>
<accession>A0ABW4DJ20</accession>
<comment type="catalytic activity">
    <reaction evidence="4 5">
        <text>L-glutaminyl-[peptide chain release factor] + S-adenosyl-L-methionine = N(5)-methyl-L-glutaminyl-[peptide chain release factor] + S-adenosyl-L-homocysteine + H(+)</text>
        <dbReference type="Rhea" id="RHEA:42896"/>
        <dbReference type="Rhea" id="RHEA-COMP:10271"/>
        <dbReference type="Rhea" id="RHEA-COMP:10272"/>
        <dbReference type="ChEBI" id="CHEBI:15378"/>
        <dbReference type="ChEBI" id="CHEBI:30011"/>
        <dbReference type="ChEBI" id="CHEBI:57856"/>
        <dbReference type="ChEBI" id="CHEBI:59789"/>
        <dbReference type="ChEBI" id="CHEBI:61891"/>
        <dbReference type="EC" id="2.1.1.297"/>
    </reaction>
</comment>
<evidence type="ECO:0000256" key="4">
    <source>
        <dbReference type="ARBA" id="ARBA00048391"/>
    </source>
</evidence>
<comment type="function">
    <text evidence="5">Methylates the class 1 translation termination release factors RF1/PrfA and RF2/PrfB on the glutamine residue of the universally conserved GGQ motif.</text>
</comment>
<evidence type="ECO:0000256" key="1">
    <source>
        <dbReference type="ARBA" id="ARBA00022603"/>
    </source>
</evidence>
<dbReference type="Gene3D" id="3.40.50.150">
    <property type="entry name" value="Vaccinia Virus protein VP39"/>
    <property type="match status" value="1"/>
</dbReference>
<evidence type="ECO:0000256" key="5">
    <source>
        <dbReference type="HAMAP-Rule" id="MF_02126"/>
    </source>
</evidence>
<feature type="binding site" evidence="5">
    <location>
        <position position="144"/>
    </location>
    <ligand>
        <name>S-adenosyl-L-methionine</name>
        <dbReference type="ChEBI" id="CHEBI:59789"/>
    </ligand>
</feature>
<dbReference type="NCBIfam" id="TIGR00536">
    <property type="entry name" value="hemK_fam"/>
    <property type="match status" value="1"/>
</dbReference>
<feature type="domain" description="Release factor glutamine methyltransferase N-terminal" evidence="7">
    <location>
        <begin position="8"/>
        <end position="76"/>
    </location>
</feature>
<feature type="binding site" evidence="5">
    <location>
        <begin position="121"/>
        <end position="125"/>
    </location>
    <ligand>
        <name>S-adenosyl-L-methionine</name>
        <dbReference type="ChEBI" id="CHEBI:59789"/>
    </ligand>
</feature>
<dbReference type="PROSITE" id="PS00092">
    <property type="entry name" value="N6_MTASE"/>
    <property type="match status" value="1"/>
</dbReference>
<dbReference type="SUPFAM" id="SSF53335">
    <property type="entry name" value="S-adenosyl-L-methionine-dependent methyltransferases"/>
    <property type="match status" value="1"/>
</dbReference>
<dbReference type="EC" id="2.1.1.297" evidence="5"/>
<comment type="caution">
    <text evidence="8">The sequence shown here is derived from an EMBL/GenBank/DDBJ whole genome shotgun (WGS) entry which is preliminary data.</text>
</comment>
<dbReference type="Pfam" id="PF05175">
    <property type="entry name" value="MTS"/>
    <property type="match status" value="1"/>
</dbReference>
<feature type="domain" description="Methyltransferase small" evidence="6">
    <location>
        <begin position="115"/>
        <end position="196"/>
    </location>
</feature>
<dbReference type="InterPro" id="IPR050320">
    <property type="entry name" value="N5-glutamine_MTase"/>
</dbReference>
<feature type="binding site" evidence="5">
    <location>
        <begin position="187"/>
        <end position="190"/>
    </location>
    <ligand>
        <name>substrate</name>
    </ligand>
</feature>
<name>A0ABW4DJ20_9LACO</name>
<evidence type="ECO:0000259" key="7">
    <source>
        <dbReference type="Pfam" id="PF17827"/>
    </source>
</evidence>
<dbReference type="GO" id="GO:0032259">
    <property type="term" value="P:methylation"/>
    <property type="evidence" value="ECO:0007669"/>
    <property type="project" value="UniProtKB-KW"/>
</dbReference>
<feature type="binding site" evidence="5">
    <location>
        <position position="187"/>
    </location>
    <ligand>
        <name>S-adenosyl-L-methionine</name>
        <dbReference type="ChEBI" id="CHEBI:59789"/>
    </ligand>
</feature>
<keyword evidence="1 5" id="KW-0489">Methyltransferase</keyword>
<evidence type="ECO:0000313" key="9">
    <source>
        <dbReference type="Proteomes" id="UP001597244"/>
    </source>
</evidence>
<dbReference type="Pfam" id="PF17827">
    <property type="entry name" value="PrmC_N"/>
    <property type="match status" value="1"/>
</dbReference>
<keyword evidence="2 5" id="KW-0808">Transferase</keyword>
<organism evidence="8 9">
    <name type="scientific">Lapidilactobacillus mulanensis</name>
    <dbReference type="NCBI Taxonomy" id="2485999"/>
    <lineage>
        <taxon>Bacteria</taxon>
        <taxon>Bacillati</taxon>
        <taxon>Bacillota</taxon>
        <taxon>Bacilli</taxon>
        <taxon>Lactobacillales</taxon>
        <taxon>Lactobacillaceae</taxon>
        <taxon>Lapidilactobacillus</taxon>
    </lineage>
</organism>
<dbReference type="InterPro" id="IPR029063">
    <property type="entry name" value="SAM-dependent_MTases_sf"/>
</dbReference>
<dbReference type="GO" id="GO:0102559">
    <property type="term" value="F:peptide chain release factor N(5)-glutamine methyltransferase activity"/>
    <property type="evidence" value="ECO:0007669"/>
    <property type="project" value="UniProtKB-EC"/>
</dbReference>
<sequence>MTPTNYNQALQWAFLLLKEHQLDPESAEYVLMERLNWRKTNLLLNERQAIPTAVWQQFQQDVEKLATGLPAQYLLGHAWFDGLQLRVNSATLIPRPETEELVAWISESYDAPAPLKILDIGTGSGAIALALKRRFPNSSVTATDISADALTVAQQNAQDLNLPITFCQGDLWAALTQPQKFDVIVSNPPYIAESEKAVMDYSVLHYEPATALFAKNNGLAFYEQIATTVSEYLVKSGSLFMEFGYQQAPAIQQIFQASLPQAQVEIRHDMADWPRMVRVSLSSSSI</sequence>
<dbReference type="HAMAP" id="MF_02126">
    <property type="entry name" value="RF_methyltr_PrmC"/>
    <property type="match status" value="1"/>
</dbReference>
<dbReference type="CDD" id="cd02440">
    <property type="entry name" value="AdoMet_MTases"/>
    <property type="match status" value="1"/>
</dbReference>
<dbReference type="RefSeq" id="WP_125576832.1">
    <property type="nucleotide sequence ID" value="NZ_JBHTOF010000014.1"/>
</dbReference>
<evidence type="ECO:0000256" key="2">
    <source>
        <dbReference type="ARBA" id="ARBA00022679"/>
    </source>
</evidence>
<keyword evidence="9" id="KW-1185">Reference proteome</keyword>
<keyword evidence="3 5" id="KW-0949">S-adenosyl-L-methionine</keyword>
<comment type="caution">
    <text evidence="5">Lacks conserved residue(s) required for the propagation of feature annotation.</text>
</comment>
<dbReference type="InterPro" id="IPR002052">
    <property type="entry name" value="DNA_methylase_N6_adenine_CS"/>
</dbReference>
<proteinExistence type="inferred from homology"/>
<dbReference type="EMBL" id="JBHTOF010000014">
    <property type="protein sequence ID" value="MFD1464672.1"/>
    <property type="molecule type" value="Genomic_DNA"/>
</dbReference>
<dbReference type="Gene3D" id="1.10.8.10">
    <property type="entry name" value="DNA helicase RuvA subunit, C-terminal domain"/>
    <property type="match status" value="1"/>
</dbReference>
<protein>
    <recommendedName>
        <fullName evidence="5">Release factor glutamine methyltransferase</fullName>
        <shortName evidence="5">RF MTase</shortName>
        <ecNumber evidence="5">2.1.1.297</ecNumber>
    </recommendedName>
    <alternativeName>
        <fullName evidence="5">N5-glutamine methyltransferase PrmC</fullName>
    </alternativeName>
    <alternativeName>
        <fullName evidence="5">Protein-(glutamine-N5) MTase PrmC</fullName>
    </alternativeName>
    <alternativeName>
        <fullName evidence="5">Protein-glutamine N-methyltransferase PrmC</fullName>
    </alternativeName>
</protein>
<dbReference type="InterPro" id="IPR007848">
    <property type="entry name" value="Small_mtfrase_dom"/>
</dbReference>
<dbReference type="NCBIfam" id="TIGR03534">
    <property type="entry name" value="RF_mod_PrmC"/>
    <property type="match status" value="1"/>
</dbReference>